<feature type="compositionally biased region" description="Polar residues" evidence="1">
    <location>
        <begin position="120"/>
        <end position="130"/>
    </location>
</feature>
<protein>
    <submittedName>
        <fullName evidence="3">Uncharacterized protein</fullName>
    </submittedName>
</protein>
<feature type="signal peptide" evidence="2">
    <location>
        <begin position="1"/>
        <end position="16"/>
    </location>
</feature>
<dbReference type="Proteomes" id="UP001189429">
    <property type="component" value="Unassembled WGS sequence"/>
</dbReference>
<reference evidence="3" key="1">
    <citation type="submission" date="2023-10" db="EMBL/GenBank/DDBJ databases">
        <authorList>
            <person name="Chen Y."/>
            <person name="Shah S."/>
            <person name="Dougan E. K."/>
            <person name="Thang M."/>
            <person name="Chan C."/>
        </authorList>
    </citation>
    <scope>NUCLEOTIDE SEQUENCE [LARGE SCALE GENOMIC DNA]</scope>
</reference>
<keyword evidence="4" id="KW-1185">Reference proteome</keyword>
<sequence length="881" mass="92192">MARLVLLAVALGACRADEQETPPDWAVGPNWRHLVDCADWGDDCTASQCCKRPGTQCYGKNEWYSSCVVECAPGSTPDGEEWTCEELGERTPTKAPEASKASKTRGSKASKASVDAKGSKITNASNASKGSKTTNASNASKAAKGSKASKASMNAKGSKTTNASNASKGSKTTNASNASKGSTTTNASKVSEDSNETTTAPPRTFTTTKTPPATTAKAPTSAPPATTTTASPATPAPSPAPTSGSSAPTAAPSAAPTAAPPPAPTAASAGGVESLSGAEPSKRKATSTGGGAATTTAAAAMTSTTDEVNSTTARAEGCDACTALERTAPDVVIPFWEHDLCKLGYTVESIARHDPNHVLGTVILMWVSQQPIAIFQEAIDKLKASLDGSHEVKIVDFSPQVNQGHVGGWLAQQVFKLKAASLVESDFYVVLDAKNTLIRDLEPDAFFTPCNQGKIYGEFEPDQIPEPHAEWYQASAAALGVQPPGSSGGPEQRWPTSITPMVIHRSTVLDLLDFIHEDRSTDNLCGGPLCEMLGARSEDGKGATEFTLFVLFARTRINISCDMAVEETSKEAPMALSLWRGLDPDQMDVNLRSCKSVASGEVRPWMFGSQTAALEALTAEQFEVAQAHIVDIYTAAGLHDVNKTSTDALMRCVAGDVEGVAGPIEDIEGGGDEPVDEDGSEEQPEEQRETPGASGFCCADAQDAADICGTCWPGATMHSDSYCGTSQDHCSSCRGTWCGEEEAEEAEEAEEEPPSEEEAQQLKVLASCEEFKCKGWDRASPCACTALCEQVCDDELLEIRMQKKFSASAPPRPAHGALSWASAALPPVLLAALAATAVLARRAGGAREARRWAPARWLAGGPPVAEREALVPPEEGPACSA</sequence>
<evidence type="ECO:0000256" key="1">
    <source>
        <dbReference type="SAM" id="MobiDB-lite"/>
    </source>
</evidence>
<feature type="region of interest" description="Disordered" evidence="1">
    <location>
        <begin position="74"/>
        <end position="313"/>
    </location>
</feature>
<keyword evidence="2" id="KW-0732">Signal</keyword>
<comment type="caution">
    <text evidence="3">The sequence shown here is derived from an EMBL/GenBank/DDBJ whole genome shotgun (WGS) entry which is preliminary data.</text>
</comment>
<dbReference type="EMBL" id="CAUYUJ010016504">
    <property type="protein sequence ID" value="CAK0865985.1"/>
    <property type="molecule type" value="Genomic_DNA"/>
</dbReference>
<feature type="compositionally biased region" description="Low complexity" evidence="1">
    <location>
        <begin position="241"/>
        <end position="257"/>
    </location>
</feature>
<feature type="compositionally biased region" description="Low complexity" evidence="1">
    <location>
        <begin position="197"/>
        <end position="233"/>
    </location>
</feature>
<feature type="region of interest" description="Disordered" evidence="1">
    <location>
        <begin position="661"/>
        <end position="694"/>
    </location>
</feature>
<evidence type="ECO:0000313" key="3">
    <source>
        <dbReference type="EMBL" id="CAK0865985.1"/>
    </source>
</evidence>
<feature type="compositionally biased region" description="Polar residues" evidence="1">
    <location>
        <begin position="160"/>
        <end position="189"/>
    </location>
</feature>
<proteinExistence type="predicted"/>
<accession>A0ABN9V098</accession>
<evidence type="ECO:0000256" key="2">
    <source>
        <dbReference type="SAM" id="SignalP"/>
    </source>
</evidence>
<name>A0ABN9V098_9DINO</name>
<dbReference type="InterPro" id="IPR045499">
    <property type="entry name" value="DUF6492"/>
</dbReference>
<feature type="compositionally biased region" description="Low complexity" evidence="1">
    <location>
        <begin position="131"/>
        <end position="159"/>
    </location>
</feature>
<feature type="compositionally biased region" description="Low complexity" evidence="1">
    <location>
        <begin position="293"/>
        <end position="305"/>
    </location>
</feature>
<organism evidence="3 4">
    <name type="scientific">Prorocentrum cordatum</name>
    <dbReference type="NCBI Taxonomy" id="2364126"/>
    <lineage>
        <taxon>Eukaryota</taxon>
        <taxon>Sar</taxon>
        <taxon>Alveolata</taxon>
        <taxon>Dinophyceae</taxon>
        <taxon>Prorocentrales</taxon>
        <taxon>Prorocentraceae</taxon>
        <taxon>Prorocentrum</taxon>
    </lineage>
</organism>
<gene>
    <name evidence="3" type="ORF">PCOR1329_LOCUS53354</name>
</gene>
<feature type="compositionally biased region" description="Acidic residues" evidence="1">
    <location>
        <begin position="665"/>
        <end position="684"/>
    </location>
</feature>
<dbReference type="Pfam" id="PF20102">
    <property type="entry name" value="DUF6492"/>
    <property type="match status" value="1"/>
</dbReference>
<feature type="chain" id="PRO_5045942454" evidence="2">
    <location>
        <begin position="17"/>
        <end position="881"/>
    </location>
</feature>
<evidence type="ECO:0000313" key="4">
    <source>
        <dbReference type="Proteomes" id="UP001189429"/>
    </source>
</evidence>